<dbReference type="PRINTS" id="PR00259">
    <property type="entry name" value="TMFOUR"/>
</dbReference>
<keyword evidence="2 5" id="KW-0812">Transmembrane</keyword>
<dbReference type="PANTHER" id="PTHR19282:SF120">
    <property type="entry name" value="TETRASPANIN-36"/>
    <property type="match status" value="1"/>
</dbReference>
<keyword evidence="3 5" id="KW-1133">Transmembrane helix</keyword>
<evidence type="ECO:0000256" key="5">
    <source>
        <dbReference type="SAM" id="Phobius"/>
    </source>
</evidence>
<name>A0A3B4A8J2_9GOBI</name>
<dbReference type="Pfam" id="PF00335">
    <property type="entry name" value="Tetraspanin"/>
    <property type="match status" value="1"/>
</dbReference>
<dbReference type="InterPro" id="IPR018499">
    <property type="entry name" value="Tetraspanin/Peripherin"/>
</dbReference>
<keyword evidence="4 5" id="KW-0472">Membrane</keyword>
<evidence type="ECO:0000256" key="1">
    <source>
        <dbReference type="ARBA" id="ARBA00004141"/>
    </source>
</evidence>
<dbReference type="Gene3D" id="1.10.1450.10">
    <property type="entry name" value="Tetraspanin"/>
    <property type="match status" value="1"/>
</dbReference>
<dbReference type="AlphaFoldDB" id="A0A3B4A8J2"/>
<protein>
    <submittedName>
        <fullName evidence="6">Uncharacterized protein</fullName>
    </submittedName>
</protein>
<comment type="subcellular location">
    <subcellularLocation>
        <location evidence="1">Membrane</location>
        <topology evidence="1">Multi-pass membrane protein</topology>
    </subcellularLocation>
</comment>
<proteinExistence type="predicted"/>
<evidence type="ECO:0000313" key="7">
    <source>
        <dbReference type="Proteomes" id="UP000261520"/>
    </source>
</evidence>
<dbReference type="GO" id="GO:0005886">
    <property type="term" value="C:plasma membrane"/>
    <property type="evidence" value="ECO:0007669"/>
    <property type="project" value="TreeGrafter"/>
</dbReference>
<feature type="transmembrane region" description="Helical" evidence="5">
    <location>
        <begin position="12"/>
        <end position="30"/>
    </location>
</feature>
<feature type="transmembrane region" description="Helical" evidence="5">
    <location>
        <begin position="50"/>
        <end position="72"/>
    </location>
</feature>
<dbReference type="Ensembl" id="ENSPMGT00000013911.1">
    <property type="protein sequence ID" value="ENSPMGP00000013035.1"/>
    <property type="gene ID" value="ENSPMGG00000010747.1"/>
</dbReference>
<evidence type="ECO:0000256" key="3">
    <source>
        <dbReference type="ARBA" id="ARBA00022989"/>
    </source>
</evidence>
<feature type="transmembrane region" description="Helical" evidence="5">
    <location>
        <begin position="84"/>
        <end position="106"/>
    </location>
</feature>
<dbReference type="SUPFAM" id="SSF48652">
    <property type="entry name" value="Tetraspanin"/>
    <property type="match status" value="1"/>
</dbReference>
<reference evidence="6" key="1">
    <citation type="submission" date="2025-08" db="UniProtKB">
        <authorList>
            <consortium name="Ensembl"/>
        </authorList>
    </citation>
    <scope>IDENTIFICATION</scope>
</reference>
<dbReference type="InterPro" id="IPR008952">
    <property type="entry name" value="Tetraspanin_EC2_sf"/>
</dbReference>
<dbReference type="Proteomes" id="UP000261520">
    <property type="component" value="Unplaced"/>
</dbReference>
<dbReference type="STRING" id="409849.ENSPMGP00000013035"/>
<dbReference type="PANTHER" id="PTHR19282">
    <property type="entry name" value="TETRASPANIN"/>
    <property type="match status" value="1"/>
</dbReference>
<organism evidence="6 7">
    <name type="scientific">Periophthalmus magnuspinnatus</name>
    <dbReference type="NCBI Taxonomy" id="409849"/>
    <lineage>
        <taxon>Eukaryota</taxon>
        <taxon>Metazoa</taxon>
        <taxon>Chordata</taxon>
        <taxon>Craniata</taxon>
        <taxon>Vertebrata</taxon>
        <taxon>Euteleostomi</taxon>
        <taxon>Actinopterygii</taxon>
        <taxon>Neopterygii</taxon>
        <taxon>Teleostei</taxon>
        <taxon>Neoteleostei</taxon>
        <taxon>Acanthomorphata</taxon>
        <taxon>Gobiaria</taxon>
        <taxon>Gobiiformes</taxon>
        <taxon>Gobioidei</taxon>
        <taxon>Gobiidae</taxon>
        <taxon>Oxudercinae</taxon>
        <taxon>Periophthalmus</taxon>
    </lineage>
</organism>
<evidence type="ECO:0000256" key="2">
    <source>
        <dbReference type="ARBA" id="ARBA00022692"/>
    </source>
</evidence>
<reference evidence="6" key="2">
    <citation type="submission" date="2025-09" db="UniProtKB">
        <authorList>
            <consortium name="Ensembl"/>
        </authorList>
    </citation>
    <scope>IDENTIFICATION</scope>
</reference>
<evidence type="ECO:0000313" key="6">
    <source>
        <dbReference type="Ensembl" id="ENSPMGP00000013035.1"/>
    </source>
</evidence>
<accession>A0A3B4A8J2</accession>
<keyword evidence="7" id="KW-1185">Reference proteome</keyword>
<sequence>MDCGIITSKTVLLFLSLIFWAAGAFMAYVGSYVFKTYDNFDSFINDRYTLIPAVIIISISVVMFIFGIVGCCSTVRESKVGLSCFFLIIMVIFVAEVAALVCAFIFRGMINKDLDRSMNVVFAKYDGQDADSKAVDYLQSQLQCCGVKNYTSWTNTTWFSRNNTVPLSCCKPNSTSCTGKLDQVDLLNTEVCEGLSNAENIQEIDPYECLESRFFGMLSVCVITCRSNSRRNGYESLYA</sequence>
<evidence type="ECO:0000256" key="4">
    <source>
        <dbReference type="ARBA" id="ARBA00023136"/>
    </source>
</evidence>